<organism evidence="1 4">
    <name type="scientific">Parvimonas micra</name>
    <dbReference type="NCBI Taxonomy" id="33033"/>
    <lineage>
        <taxon>Bacteria</taxon>
        <taxon>Bacillati</taxon>
        <taxon>Bacillota</taxon>
        <taxon>Tissierellia</taxon>
        <taxon>Tissierellales</taxon>
        <taxon>Peptoniphilaceae</taxon>
        <taxon>Parvimonas</taxon>
    </lineage>
</organism>
<accession>A0A0B4S0Z5</accession>
<dbReference type="PANTHER" id="PTHR40026">
    <property type="entry name" value="PROTEIN VEG"/>
    <property type="match status" value="1"/>
</dbReference>
<protein>
    <submittedName>
        <fullName evidence="2">Veg family protein</fullName>
    </submittedName>
</protein>
<evidence type="ECO:0000313" key="4">
    <source>
        <dbReference type="Proteomes" id="UP000031386"/>
    </source>
</evidence>
<keyword evidence="4" id="KW-1185">Reference proteome</keyword>
<dbReference type="EMBL" id="CP009761">
    <property type="protein sequence ID" value="AIZ36164.1"/>
    <property type="molecule type" value="Genomic_DNA"/>
</dbReference>
<proteinExistence type="predicted"/>
<dbReference type="EMBL" id="CP101412">
    <property type="protein sequence ID" value="WBB30571.1"/>
    <property type="molecule type" value="Genomic_DNA"/>
</dbReference>
<dbReference type="STRING" id="33033.NW74_01740"/>
<dbReference type="Gene3D" id="2.30.30.100">
    <property type="match status" value="1"/>
</dbReference>
<dbReference type="InterPro" id="IPR009366">
    <property type="entry name" value="Protein_Veg"/>
</dbReference>
<reference evidence="1 4" key="1">
    <citation type="submission" date="2014-10" db="EMBL/GenBank/DDBJ databases">
        <title>Complete genome sequence of Parvimonas micra KCOM 1535 (= ChDC B708).</title>
        <authorList>
            <person name="Kook J.-K."/>
            <person name="Park S.-N."/>
            <person name="Lim Y.K."/>
            <person name="Roh H."/>
        </authorList>
    </citation>
    <scope>NUCLEOTIDE SEQUENCE [LARGE SCALE GENOMIC DNA]</scope>
    <source>
        <strain evidence="1">KCOM 1535</strain>
        <strain evidence="4">KCOM 1535 / ChDC B708</strain>
    </source>
</reference>
<dbReference type="EMBL" id="JANDZV010000004">
    <property type="protein sequence ID" value="MCZ7407823.1"/>
    <property type="molecule type" value="Genomic_DNA"/>
</dbReference>
<dbReference type="Proteomes" id="UP001141458">
    <property type="component" value="Unassembled WGS sequence"/>
</dbReference>
<dbReference type="KEGG" id="pmic:NW74_01740"/>
<name>A0A0B4S0Z5_9FIRM</name>
<dbReference type="PANTHER" id="PTHR40026:SF1">
    <property type="entry name" value="PROTEIN VEG"/>
    <property type="match status" value="1"/>
</dbReference>
<dbReference type="OrthoDB" id="5469at2"/>
<dbReference type="Proteomes" id="UP000031386">
    <property type="component" value="Chromosome"/>
</dbReference>
<dbReference type="AlphaFoldDB" id="A0A0B4S0Z5"/>
<dbReference type="Pfam" id="PF06257">
    <property type="entry name" value="VEG"/>
    <property type="match status" value="1"/>
</dbReference>
<gene>
    <name evidence="3" type="ORF">NM222_06280</name>
    <name evidence="2" type="ORF">NND69_05555</name>
    <name evidence="1" type="ORF">NW74_01740</name>
</gene>
<evidence type="ECO:0000313" key="2">
    <source>
        <dbReference type="EMBL" id="MCZ7407823.1"/>
    </source>
</evidence>
<sequence length="79" mass="9191">MNTKEKLVMIKRVLENNIGRKVLITIRRSKEEYVEIKGVIGDVFTSFFTVEIETEEHKIRTCSYSYFDVLTSQVSLKAS</sequence>
<evidence type="ECO:0000313" key="3">
    <source>
        <dbReference type="EMBL" id="WBB30571.1"/>
    </source>
</evidence>
<evidence type="ECO:0000313" key="1">
    <source>
        <dbReference type="EMBL" id="AIZ36164.1"/>
    </source>
</evidence>
<dbReference type="RefSeq" id="WP_041953578.1">
    <property type="nucleotide sequence ID" value="NZ_CP009761.1"/>
</dbReference>
<dbReference type="GO" id="GO:0006355">
    <property type="term" value="P:regulation of DNA-templated transcription"/>
    <property type="evidence" value="ECO:0007669"/>
    <property type="project" value="InterPro"/>
</dbReference>
<dbReference type="Proteomes" id="UP001210690">
    <property type="component" value="Chromosome"/>
</dbReference>
<reference evidence="2" key="2">
    <citation type="submission" date="2022-07" db="EMBL/GenBank/DDBJ databases">
        <title>Parvimonas micra travels from the subgingival sulcus of the human oral cavity to the colorectal adenocarcinoma.</title>
        <authorList>
            <person name="Conde-Perez K."/>
            <person name="Buetas E."/>
            <person name="Aja-Macaya P."/>
            <person name="Martin-De Arribas E."/>
            <person name="Iglesias-Corras I."/>
            <person name="Trigo-Tasende N."/>
            <person name="Nasser-Ali M."/>
            <person name="Estevez L.S."/>
            <person name="Rumbo-Feal S."/>
            <person name="Otero-Alen B."/>
            <person name="Noguera J.F."/>
            <person name="Concha A."/>
            <person name="Pardinas-Lopez S."/>
            <person name="Carda-Dieguez M."/>
            <person name="Gomez-Randulfe I."/>
            <person name="Martinez-Lago N."/>
            <person name="Ladra S."/>
            <person name="Aparicio L.A."/>
            <person name="Bou G."/>
            <person name="Mira A."/>
            <person name="Vallejo J.A."/>
            <person name="Poza M."/>
        </authorList>
    </citation>
    <scope>NUCLEOTIDE SEQUENCE</scope>
    <source>
        <strain evidence="3">PM102KC-G-1</strain>
        <strain evidence="2">PM79KC-AC-4</strain>
    </source>
</reference>